<dbReference type="InterPro" id="IPR050074">
    <property type="entry name" value="DHO_dehydrogenase"/>
</dbReference>
<evidence type="ECO:0000256" key="3">
    <source>
        <dbReference type="ARBA" id="ARBA00022630"/>
    </source>
</evidence>
<keyword evidence="6" id="KW-0560">Oxidoreductase</keyword>
<dbReference type="PANTHER" id="PTHR48109:SF3">
    <property type="entry name" value="SLL0744 PROTEIN"/>
    <property type="match status" value="1"/>
</dbReference>
<comment type="caution">
    <text evidence="8">The sequence shown here is derived from an EMBL/GenBank/DDBJ whole genome shotgun (WGS) entry which is preliminary data.</text>
</comment>
<dbReference type="Pfam" id="PF01180">
    <property type="entry name" value="DHO_dh"/>
    <property type="match status" value="1"/>
</dbReference>
<dbReference type="SUPFAM" id="SSF51395">
    <property type="entry name" value="FMN-linked oxidoreductases"/>
    <property type="match status" value="1"/>
</dbReference>
<protein>
    <submittedName>
        <fullName evidence="8">Dihydroorotate dehydrogenase-like protein</fullName>
    </submittedName>
</protein>
<keyword evidence="5" id="KW-0665">Pyrimidine biosynthesis</keyword>
<dbReference type="PIRSF" id="PIRSF000164">
    <property type="entry name" value="DHO_oxidase"/>
    <property type="match status" value="1"/>
</dbReference>
<comment type="pathway">
    <text evidence="2">Pyrimidine metabolism; UMP biosynthesis via de novo pathway.</text>
</comment>
<name>A0ABT6FFV6_9BACT</name>
<gene>
    <name evidence="8" type="ORF">PZE19_22020</name>
</gene>
<evidence type="ECO:0000259" key="7">
    <source>
        <dbReference type="Pfam" id="PF01180"/>
    </source>
</evidence>
<evidence type="ECO:0000256" key="1">
    <source>
        <dbReference type="ARBA" id="ARBA00001917"/>
    </source>
</evidence>
<dbReference type="PANTHER" id="PTHR48109">
    <property type="entry name" value="DIHYDROOROTATE DEHYDROGENASE (QUINONE), MITOCHONDRIAL-RELATED"/>
    <property type="match status" value="1"/>
</dbReference>
<dbReference type="InterPro" id="IPR005720">
    <property type="entry name" value="Dihydroorotate_DH_cat"/>
</dbReference>
<dbReference type="RefSeq" id="WP_277862754.1">
    <property type="nucleotide sequence ID" value="NZ_JARRAG010000002.1"/>
</dbReference>
<dbReference type="InterPro" id="IPR012135">
    <property type="entry name" value="Dihydroorotate_DH_1_2"/>
</dbReference>
<evidence type="ECO:0000313" key="8">
    <source>
        <dbReference type="EMBL" id="MDG3006457.1"/>
    </source>
</evidence>
<evidence type="ECO:0000313" key="9">
    <source>
        <dbReference type="Proteomes" id="UP001216907"/>
    </source>
</evidence>
<reference evidence="8 9" key="1">
    <citation type="submission" date="2023-03" db="EMBL/GenBank/DDBJ databases">
        <title>Paludisphaera mucosa sp. nov. a novel planctomycete from northern fen.</title>
        <authorList>
            <person name="Ivanova A."/>
        </authorList>
    </citation>
    <scope>NUCLEOTIDE SEQUENCE [LARGE SCALE GENOMIC DNA]</scope>
    <source>
        <strain evidence="8 9">Pla2</strain>
    </source>
</reference>
<accession>A0ABT6FFV6</accession>
<dbReference type="Gene3D" id="3.20.20.70">
    <property type="entry name" value="Aldolase class I"/>
    <property type="match status" value="1"/>
</dbReference>
<evidence type="ECO:0000256" key="2">
    <source>
        <dbReference type="ARBA" id="ARBA00004725"/>
    </source>
</evidence>
<dbReference type="EMBL" id="JARRAG010000002">
    <property type="protein sequence ID" value="MDG3006457.1"/>
    <property type="molecule type" value="Genomic_DNA"/>
</dbReference>
<evidence type="ECO:0000256" key="4">
    <source>
        <dbReference type="ARBA" id="ARBA00022643"/>
    </source>
</evidence>
<dbReference type="Proteomes" id="UP001216907">
    <property type="component" value="Unassembled WGS sequence"/>
</dbReference>
<comment type="cofactor">
    <cofactor evidence="1">
        <name>FMN</name>
        <dbReference type="ChEBI" id="CHEBI:58210"/>
    </cofactor>
</comment>
<keyword evidence="4" id="KW-0288">FMN</keyword>
<dbReference type="InterPro" id="IPR013785">
    <property type="entry name" value="Aldolase_TIM"/>
</dbReference>
<keyword evidence="9" id="KW-1185">Reference proteome</keyword>
<evidence type="ECO:0000256" key="5">
    <source>
        <dbReference type="ARBA" id="ARBA00022975"/>
    </source>
</evidence>
<organism evidence="8 9">
    <name type="scientific">Paludisphaera mucosa</name>
    <dbReference type="NCBI Taxonomy" id="3030827"/>
    <lineage>
        <taxon>Bacteria</taxon>
        <taxon>Pseudomonadati</taxon>
        <taxon>Planctomycetota</taxon>
        <taxon>Planctomycetia</taxon>
        <taxon>Isosphaerales</taxon>
        <taxon>Isosphaeraceae</taxon>
        <taxon>Paludisphaera</taxon>
    </lineage>
</organism>
<dbReference type="NCBIfam" id="NF005741">
    <property type="entry name" value="PRK07565.1"/>
    <property type="match status" value="1"/>
</dbReference>
<proteinExistence type="predicted"/>
<keyword evidence="3" id="KW-0285">Flavoprotein</keyword>
<feature type="domain" description="Dihydroorotate dehydrogenase catalytic" evidence="7">
    <location>
        <begin position="86"/>
        <end position="291"/>
    </location>
</feature>
<evidence type="ECO:0000256" key="6">
    <source>
        <dbReference type="ARBA" id="ARBA00023002"/>
    </source>
</evidence>
<dbReference type="CDD" id="cd04739">
    <property type="entry name" value="DHOD_like"/>
    <property type="match status" value="1"/>
</dbReference>
<sequence length="335" mass="36874">MSARLKTKYLGFELKNPVVASAGPLTGKLDGLIKLEENGVAAVVLPSLFEEQIVREEDEINKLYEYGTESFAEAQTYLPEMEDYHTGPDNYLHHLKQAKHALTIPVIASLNGTSAGGWIHYAELMQDAGADALELNIYYLPTHPDLSSADVEGRYLNLVAAVRKSVKIPLAVKIGPFFSSLPNMAKRLFDEGADGLVLFNRFIQPDIDLATLSVQPRLVLSSSDELRLPLRWIAILRSYFDKSLAATSGVHTAEDVLKLVLAGADVAMTTSALLQSGPTLVGDILLGLRSWLDENEYESIEQMKGSMSQRNIPDPEAFERANYVKTIVSYSTEAE</sequence>